<gene>
    <name evidence="1" type="ORF">N7458_004007</name>
</gene>
<accession>A0AAD6C9M0</accession>
<keyword evidence="2" id="KW-1185">Reference proteome</keyword>
<reference evidence="1" key="2">
    <citation type="journal article" date="2023" name="IMA Fungus">
        <title>Comparative genomic study of the Penicillium genus elucidates a diverse pangenome and 15 lateral gene transfer events.</title>
        <authorList>
            <person name="Petersen C."/>
            <person name="Sorensen T."/>
            <person name="Nielsen M.R."/>
            <person name="Sondergaard T.E."/>
            <person name="Sorensen J.L."/>
            <person name="Fitzpatrick D.A."/>
            <person name="Frisvad J.C."/>
            <person name="Nielsen K.L."/>
        </authorList>
    </citation>
    <scope>NUCLEOTIDE SEQUENCE</scope>
    <source>
        <strain evidence="1">IBT 16125</strain>
    </source>
</reference>
<proteinExistence type="predicted"/>
<sequence>MATPSTEETSIVDPDGDVILILPNECGLSPNSSQRPAPTRFKASSKHLTLASAFFKAQFSSNWRKGRELGENGTVAVHISTADHDSWTMSILMNMIHGRQRHIPFSAVEGCPGH</sequence>
<organism evidence="1 2">
    <name type="scientific">Penicillium daleae</name>
    <dbReference type="NCBI Taxonomy" id="63821"/>
    <lineage>
        <taxon>Eukaryota</taxon>
        <taxon>Fungi</taxon>
        <taxon>Dikarya</taxon>
        <taxon>Ascomycota</taxon>
        <taxon>Pezizomycotina</taxon>
        <taxon>Eurotiomycetes</taxon>
        <taxon>Eurotiomycetidae</taxon>
        <taxon>Eurotiales</taxon>
        <taxon>Aspergillaceae</taxon>
        <taxon>Penicillium</taxon>
    </lineage>
</organism>
<reference evidence="1" key="1">
    <citation type="submission" date="2022-12" db="EMBL/GenBank/DDBJ databases">
        <authorList>
            <person name="Petersen C."/>
        </authorList>
    </citation>
    <scope>NUCLEOTIDE SEQUENCE</scope>
    <source>
        <strain evidence="1">IBT 16125</strain>
    </source>
</reference>
<dbReference type="Proteomes" id="UP001213681">
    <property type="component" value="Unassembled WGS sequence"/>
</dbReference>
<dbReference type="AlphaFoldDB" id="A0AAD6C9M0"/>
<dbReference type="EMBL" id="JAPVEA010000004">
    <property type="protein sequence ID" value="KAJ5455743.1"/>
    <property type="molecule type" value="Genomic_DNA"/>
</dbReference>
<name>A0AAD6C9M0_9EURO</name>
<comment type="caution">
    <text evidence="1">The sequence shown here is derived from an EMBL/GenBank/DDBJ whole genome shotgun (WGS) entry which is preliminary data.</text>
</comment>
<dbReference type="GeneID" id="81597632"/>
<evidence type="ECO:0000313" key="2">
    <source>
        <dbReference type="Proteomes" id="UP001213681"/>
    </source>
</evidence>
<evidence type="ECO:0008006" key="3">
    <source>
        <dbReference type="Google" id="ProtNLM"/>
    </source>
</evidence>
<evidence type="ECO:0000313" key="1">
    <source>
        <dbReference type="EMBL" id="KAJ5455743.1"/>
    </source>
</evidence>
<protein>
    <recommendedName>
        <fullName evidence="3">BTB domain-containing protein</fullName>
    </recommendedName>
</protein>
<dbReference type="RefSeq" id="XP_056768116.1">
    <property type="nucleotide sequence ID" value="XM_056907389.1"/>
</dbReference>